<gene>
    <name evidence="1" type="ORF">JK636_22690</name>
</gene>
<comment type="caution">
    <text evidence="1">The sequence shown here is derived from an EMBL/GenBank/DDBJ whole genome shotgun (WGS) entry which is preliminary data.</text>
</comment>
<organism evidence="1 2">
    <name type="scientific">Clostridium rhizosphaerae</name>
    <dbReference type="NCBI Taxonomy" id="2803861"/>
    <lineage>
        <taxon>Bacteria</taxon>
        <taxon>Bacillati</taxon>
        <taxon>Bacillota</taxon>
        <taxon>Clostridia</taxon>
        <taxon>Eubacteriales</taxon>
        <taxon>Clostridiaceae</taxon>
        <taxon>Clostridium</taxon>
    </lineage>
</organism>
<dbReference type="RefSeq" id="WP_202751277.1">
    <property type="nucleotide sequence ID" value="NZ_JAESWC010000023.1"/>
</dbReference>
<dbReference type="EMBL" id="JAESWC010000023">
    <property type="protein sequence ID" value="MBL4938516.1"/>
    <property type="molecule type" value="Genomic_DNA"/>
</dbReference>
<proteinExistence type="predicted"/>
<protein>
    <recommendedName>
        <fullName evidence="3">AraC family transcriptional regulator</fullName>
    </recommendedName>
</protein>
<name>A0ABS1TH01_9CLOT</name>
<evidence type="ECO:0000313" key="2">
    <source>
        <dbReference type="Proteomes" id="UP000632377"/>
    </source>
</evidence>
<accession>A0ABS1TH01</accession>
<dbReference type="Proteomes" id="UP000632377">
    <property type="component" value="Unassembled WGS sequence"/>
</dbReference>
<keyword evidence="2" id="KW-1185">Reference proteome</keyword>
<evidence type="ECO:0000313" key="1">
    <source>
        <dbReference type="EMBL" id="MBL4938516.1"/>
    </source>
</evidence>
<reference evidence="1 2" key="1">
    <citation type="submission" date="2021-01" db="EMBL/GenBank/DDBJ databases">
        <title>Genome public.</title>
        <authorList>
            <person name="Liu C."/>
            <person name="Sun Q."/>
        </authorList>
    </citation>
    <scope>NUCLEOTIDE SEQUENCE [LARGE SCALE GENOMIC DNA]</scope>
    <source>
        <strain evidence="1 2">YIM B02515</strain>
    </source>
</reference>
<sequence>MEFRIILLPPFKAASSGVDKEFNFSSNGILGKFDKYFSAIKPSERDSFMARDFLFFDEEKQGMVWWWALSEDMDNGGNEVVDFEGGYYITYVYKDGDEETNGKLYSQALEYINNSDIFELDIRQNHYAMGHIITPSEIIKVQGWAQMETFIPIRLKVVSNL</sequence>
<evidence type="ECO:0008006" key="3">
    <source>
        <dbReference type="Google" id="ProtNLM"/>
    </source>
</evidence>